<sequence>MMKKLIKRMWRPRFWVPLFLAGMLIGTANFLEARAARNYSNGLDLQYAAFAMLNQGDPAAAYALFIESSVYSEDPMIRAFSLYNAANVAWGAELADYQMLVALYKESLRNLPGFYAASWNLEYLYFLKSEAPELLPEPGDGLLPGEEEYVPTGDI</sequence>
<accession>A0A1F4VSA5</accession>
<protein>
    <recommendedName>
        <fullName evidence="3">Tetratricopeptide repeat-like domain-containing protein</fullName>
    </recommendedName>
</protein>
<reference evidence="1 2" key="1">
    <citation type="journal article" date="2016" name="Nat. Commun.">
        <title>Thousands of microbial genomes shed light on interconnected biogeochemical processes in an aquifer system.</title>
        <authorList>
            <person name="Anantharaman K."/>
            <person name="Brown C.T."/>
            <person name="Hug L.A."/>
            <person name="Sharon I."/>
            <person name="Castelle C.J."/>
            <person name="Probst A.J."/>
            <person name="Thomas B.C."/>
            <person name="Singh A."/>
            <person name="Wilkins M.J."/>
            <person name="Karaoz U."/>
            <person name="Brodie E.L."/>
            <person name="Williams K.H."/>
            <person name="Hubbard S.S."/>
            <person name="Banfield J.F."/>
        </authorList>
    </citation>
    <scope>NUCLEOTIDE SEQUENCE [LARGE SCALE GENOMIC DNA]</scope>
</reference>
<evidence type="ECO:0008006" key="3">
    <source>
        <dbReference type="Google" id="ProtNLM"/>
    </source>
</evidence>
<dbReference type="EMBL" id="MEVL01000025">
    <property type="protein sequence ID" value="OGC60074.1"/>
    <property type="molecule type" value="Genomic_DNA"/>
</dbReference>
<dbReference type="STRING" id="1802628.A2890_01110"/>
<proteinExistence type="predicted"/>
<comment type="caution">
    <text evidence="1">The sequence shown here is derived from an EMBL/GenBank/DDBJ whole genome shotgun (WGS) entry which is preliminary data.</text>
</comment>
<dbReference type="AlphaFoldDB" id="A0A1F4VSA5"/>
<organism evidence="1 2">
    <name type="scientific">candidate division WWE3 bacterium RIFCSPLOWO2_01_FULL_53_14</name>
    <dbReference type="NCBI Taxonomy" id="1802628"/>
    <lineage>
        <taxon>Bacteria</taxon>
        <taxon>Katanobacteria</taxon>
    </lineage>
</organism>
<evidence type="ECO:0000313" key="2">
    <source>
        <dbReference type="Proteomes" id="UP000176967"/>
    </source>
</evidence>
<evidence type="ECO:0000313" key="1">
    <source>
        <dbReference type="EMBL" id="OGC60074.1"/>
    </source>
</evidence>
<gene>
    <name evidence="1" type="ORF">A2890_01110</name>
</gene>
<dbReference type="Proteomes" id="UP000176967">
    <property type="component" value="Unassembled WGS sequence"/>
</dbReference>
<name>A0A1F4VSA5_UNCKA</name>